<protein>
    <submittedName>
        <fullName evidence="1">Uncharacterized protein</fullName>
    </submittedName>
</protein>
<organism evidence="1 2">
    <name type="scientific">Heyndrickxia coagulans</name>
    <name type="common">Weizmannia coagulans</name>
    <dbReference type="NCBI Taxonomy" id="1398"/>
    <lineage>
        <taxon>Bacteria</taxon>
        <taxon>Bacillati</taxon>
        <taxon>Bacillota</taxon>
        <taxon>Bacilli</taxon>
        <taxon>Bacillales</taxon>
        <taxon>Bacillaceae</taxon>
        <taxon>Heyndrickxia</taxon>
    </lineage>
</organism>
<reference evidence="1 2" key="1">
    <citation type="submission" date="2016-01" db="EMBL/GenBank/DDBJ databases">
        <title>Genome Sequences of Twelve Sporeforming Bacillus Species Isolated from Foods.</title>
        <authorList>
            <person name="Berendsen E.M."/>
            <person name="Wells-Bennik M.H."/>
            <person name="Krawcyk A.O."/>
            <person name="De Jong A."/>
            <person name="Holsappel S."/>
            <person name="Eijlander R.T."/>
            <person name="Kuipers O.P."/>
        </authorList>
    </citation>
    <scope>NUCLEOTIDE SEQUENCE [LARGE SCALE GENOMIC DNA]</scope>
    <source>
        <strain evidence="1 2">B4098</strain>
    </source>
</reference>
<dbReference type="Proteomes" id="UP000075288">
    <property type="component" value="Unassembled WGS sequence"/>
</dbReference>
<evidence type="ECO:0000313" key="2">
    <source>
        <dbReference type="Proteomes" id="UP000075288"/>
    </source>
</evidence>
<name>A0A150JU56_HEYCO</name>
<gene>
    <name evidence="1" type="ORF">B4098_3006</name>
</gene>
<sequence length="48" mass="5467">MPGSRPAWQGVYNADAHLGRLNRRLFSRLQADAQTMRFQLPYCKSSNG</sequence>
<dbReference type="AlphaFoldDB" id="A0A150JU56"/>
<proteinExistence type="predicted"/>
<comment type="caution">
    <text evidence="1">The sequence shown here is derived from an EMBL/GenBank/DDBJ whole genome shotgun (WGS) entry which is preliminary data.</text>
</comment>
<evidence type="ECO:0000313" key="1">
    <source>
        <dbReference type="EMBL" id="KYC60762.1"/>
    </source>
</evidence>
<dbReference type="PATRIC" id="fig|1398.26.peg.624"/>
<accession>A0A150JU56</accession>
<dbReference type="EMBL" id="LQYG01000083">
    <property type="protein sequence ID" value="KYC60762.1"/>
    <property type="molecule type" value="Genomic_DNA"/>
</dbReference>